<evidence type="ECO:0000313" key="4">
    <source>
        <dbReference type="Proteomes" id="UP001050691"/>
    </source>
</evidence>
<protein>
    <recommendedName>
        <fullName evidence="2">t-SNARE coiled-coil homology domain-containing protein</fullName>
    </recommendedName>
</protein>
<organism evidence="3 4">
    <name type="scientific">Clathrus columnatus</name>
    <dbReference type="NCBI Taxonomy" id="1419009"/>
    <lineage>
        <taxon>Eukaryota</taxon>
        <taxon>Fungi</taxon>
        <taxon>Dikarya</taxon>
        <taxon>Basidiomycota</taxon>
        <taxon>Agaricomycotina</taxon>
        <taxon>Agaricomycetes</taxon>
        <taxon>Phallomycetidae</taxon>
        <taxon>Phallales</taxon>
        <taxon>Clathraceae</taxon>
        <taxon>Clathrus</taxon>
    </lineage>
</organism>
<evidence type="ECO:0000256" key="1">
    <source>
        <dbReference type="ARBA" id="ARBA00009063"/>
    </source>
</evidence>
<dbReference type="PANTHER" id="PTHR19957">
    <property type="entry name" value="SYNTAXIN"/>
    <property type="match status" value="1"/>
</dbReference>
<dbReference type="Gene3D" id="1.20.5.110">
    <property type="match status" value="1"/>
</dbReference>
<sequence length="251" mass="28422">MSTTLPKLTSLSTQTLTLVFERQRLQTLSKTEPSVILPASSLNQITRNLTQLRSGIYAFEEKDEHLDAAKVLREQYDRMREMLGADKELVEALVERQTKVVESSPQTDPMTIPYKDDPDFTTQPYADMEPDTSFNAANELEGQRFLMEEQDTRLDALHSSISRTHSISQELSSELDLQAGLLDQLDTEVDDTTSRLGRARKSLDKFSRGMSGNGKVKFLNKAHSHSVERCRRRDGMITAVFISGLHLSYYS</sequence>
<reference evidence="3" key="1">
    <citation type="submission" date="2021-10" db="EMBL/GenBank/DDBJ databases">
        <title>De novo Genome Assembly of Clathrus columnatus (Basidiomycota, Fungi) Using Illumina and Nanopore Sequence Data.</title>
        <authorList>
            <person name="Ogiso-Tanaka E."/>
            <person name="Itagaki H."/>
            <person name="Hosoya T."/>
            <person name="Hosaka K."/>
        </authorList>
    </citation>
    <scope>NUCLEOTIDE SEQUENCE</scope>
    <source>
        <strain evidence="3">MO-923</strain>
    </source>
</reference>
<dbReference type="PROSITE" id="PS50192">
    <property type="entry name" value="T_SNARE"/>
    <property type="match status" value="1"/>
</dbReference>
<comment type="caution">
    <text evidence="3">The sequence shown here is derived from an EMBL/GenBank/DDBJ whole genome shotgun (WGS) entry which is preliminary data.</text>
</comment>
<dbReference type="AlphaFoldDB" id="A0AAV5AEG1"/>
<dbReference type="InterPro" id="IPR006012">
    <property type="entry name" value="Syntaxin/epimorphin_CS"/>
</dbReference>
<dbReference type="SUPFAM" id="SSF58038">
    <property type="entry name" value="SNARE fusion complex"/>
    <property type="match status" value="1"/>
</dbReference>
<dbReference type="InterPro" id="IPR000727">
    <property type="entry name" value="T_SNARE_dom"/>
</dbReference>
<dbReference type="GO" id="GO:0005484">
    <property type="term" value="F:SNAP receptor activity"/>
    <property type="evidence" value="ECO:0007669"/>
    <property type="project" value="InterPro"/>
</dbReference>
<dbReference type="GO" id="GO:0031201">
    <property type="term" value="C:SNARE complex"/>
    <property type="evidence" value="ECO:0007669"/>
    <property type="project" value="TreeGrafter"/>
</dbReference>
<accession>A0AAV5AEG1</accession>
<dbReference type="PANTHER" id="PTHR19957:SF423">
    <property type="entry name" value="SYNTAXIN-8-RELATED"/>
    <property type="match status" value="1"/>
</dbReference>
<dbReference type="PROSITE" id="PS00914">
    <property type="entry name" value="SYNTAXIN"/>
    <property type="match status" value="1"/>
</dbReference>
<dbReference type="InterPro" id="IPR045242">
    <property type="entry name" value="Syntaxin"/>
</dbReference>
<dbReference type="SMART" id="SM00397">
    <property type="entry name" value="t_SNARE"/>
    <property type="match status" value="1"/>
</dbReference>
<evidence type="ECO:0000259" key="2">
    <source>
        <dbReference type="PROSITE" id="PS50192"/>
    </source>
</evidence>
<dbReference type="Proteomes" id="UP001050691">
    <property type="component" value="Unassembled WGS sequence"/>
</dbReference>
<dbReference type="EMBL" id="BPWL01000008">
    <property type="protein sequence ID" value="GJJ13021.1"/>
    <property type="molecule type" value="Genomic_DNA"/>
</dbReference>
<keyword evidence="4" id="KW-1185">Reference proteome</keyword>
<dbReference type="GO" id="GO:0048278">
    <property type="term" value="P:vesicle docking"/>
    <property type="evidence" value="ECO:0007669"/>
    <property type="project" value="TreeGrafter"/>
</dbReference>
<dbReference type="CDD" id="cd15859">
    <property type="entry name" value="SNARE_SYN8"/>
    <property type="match status" value="1"/>
</dbReference>
<feature type="domain" description="T-SNARE coiled-coil homology" evidence="2">
    <location>
        <begin position="144"/>
        <end position="206"/>
    </location>
</feature>
<dbReference type="GO" id="GO:0006886">
    <property type="term" value="P:intracellular protein transport"/>
    <property type="evidence" value="ECO:0007669"/>
    <property type="project" value="InterPro"/>
</dbReference>
<comment type="similarity">
    <text evidence="1">Belongs to the syntaxin family.</text>
</comment>
<gene>
    <name evidence="3" type="ORF">Clacol_007270</name>
</gene>
<evidence type="ECO:0000313" key="3">
    <source>
        <dbReference type="EMBL" id="GJJ13021.1"/>
    </source>
</evidence>
<proteinExistence type="inferred from homology"/>
<dbReference type="GO" id="GO:0012505">
    <property type="term" value="C:endomembrane system"/>
    <property type="evidence" value="ECO:0007669"/>
    <property type="project" value="TreeGrafter"/>
</dbReference>
<dbReference type="GO" id="GO:0006906">
    <property type="term" value="P:vesicle fusion"/>
    <property type="evidence" value="ECO:0007669"/>
    <property type="project" value="TreeGrafter"/>
</dbReference>
<dbReference type="GO" id="GO:0000149">
    <property type="term" value="F:SNARE binding"/>
    <property type="evidence" value="ECO:0007669"/>
    <property type="project" value="TreeGrafter"/>
</dbReference>
<name>A0AAV5AEG1_9AGAM</name>